<evidence type="ECO:0000256" key="4">
    <source>
        <dbReference type="ARBA" id="ARBA00023136"/>
    </source>
</evidence>
<sequence>MVYKRFTESQLNTIVSIIEFASGNQDVLGMHAGLAWDINKFQIAYILATAEWESRFSPIEEIGGKNKPYAPYYGRGYVQLTHKENYEKYGRLLNLDMVAHPEIALRPDVSLVVIVHGMAKGSFTGKKLGDYITDFDHRDYINARRIVNGLDRAAEIAAFATFWEGALSGINSIGSDPTHLLFLKPHLGELSDGTEADPRTNQRTTLDPEIEGYCISINIIIVITYVYSAFAALCDFTVGILPIVLFSKLHMKPQAKMAVIGILSMACVASSAVIICFPFVKTFADEDFLYATDQIAIWSNIEAGLSITAGSLATLRPLVRKWLGCRNESRYPSGFPNFGSLGANSNS</sequence>
<dbReference type="PANTHER" id="PTHR33048">
    <property type="entry name" value="PTH11-LIKE INTEGRAL MEMBRANE PROTEIN (AFU_ORTHOLOGUE AFUA_5G11245)"/>
    <property type="match status" value="1"/>
</dbReference>
<evidence type="ECO:0000256" key="3">
    <source>
        <dbReference type="ARBA" id="ARBA00022989"/>
    </source>
</evidence>
<dbReference type="Gene3D" id="1.10.530.10">
    <property type="match status" value="1"/>
</dbReference>
<comment type="similarity">
    <text evidence="5">Belongs to the SAT4 family.</text>
</comment>
<evidence type="ECO:0000313" key="8">
    <source>
        <dbReference type="EMBL" id="GAQ05377.1"/>
    </source>
</evidence>
<protein>
    <recommendedName>
        <fullName evidence="7">Rhodopsin domain-containing protein</fullName>
    </recommendedName>
</protein>
<evidence type="ECO:0000259" key="7">
    <source>
        <dbReference type="Pfam" id="PF20684"/>
    </source>
</evidence>
<feature type="domain" description="Rhodopsin" evidence="7">
    <location>
        <begin position="207"/>
        <end position="321"/>
    </location>
</feature>
<dbReference type="PANTHER" id="PTHR33048:SF113">
    <property type="entry name" value="INTEGRAL MEMBRANE PROTEIN-RELATED"/>
    <property type="match status" value="1"/>
</dbReference>
<accession>A0AAN4T940</accession>
<dbReference type="GO" id="GO:0016020">
    <property type="term" value="C:membrane"/>
    <property type="evidence" value="ECO:0007669"/>
    <property type="project" value="UniProtKB-SubCell"/>
</dbReference>
<dbReference type="InterPro" id="IPR052337">
    <property type="entry name" value="SAT4-like"/>
</dbReference>
<comment type="caution">
    <text evidence="8">The sequence shown here is derived from an EMBL/GenBank/DDBJ whole genome shotgun (WGS) entry which is preliminary data.</text>
</comment>
<dbReference type="InterPro" id="IPR049326">
    <property type="entry name" value="Rhodopsin_dom_fungi"/>
</dbReference>
<evidence type="ECO:0000256" key="1">
    <source>
        <dbReference type="ARBA" id="ARBA00004141"/>
    </source>
</evidence>
<dbReference type="InterPro" id="IPR023346">
    <property type="entry name" value="Lysozyme-like_dom_sf"/>
</dbReference>
<reference evidence="8 9" key="1">
    <citation type="submission" date="2015-11" db="EMBL/GenBank/DDBJ databases">
        <title>Aspergillus lentulus strain IFM 54703T.</title>
        <authorList>
            <person name="Kusuya Y."/>
            <person name="Sakai K."/>
            <person name="Kamei K."/>
            <person name="Takahashi H."/>
            <person name="Yaguchi T."/>
        </authorList>
    </citation>
    <scope>NUCLEOTIDE SEQUENCE [LARGE SCALE GENOMIC DNA]</scope>
    <source>
        <strain evidence="8 9">IFM 54703</strain>
    </source>
</reference>
<keyword evidence="2 6" id="KW-0812">Transmembrane</keyword>
<proteinExistence type="inferred from homology"/>
<evidence type="ECO:0000256" key="5">
    <source>
        <dbReference type="ARBA" id="ARBA00038359"/>
    </source>
</evidence>
<dbReference type="EMBL" id="BCLY01000004">
    <property type="protein sequence ID" value="GAQ05377.1"/>
    <property type="molecule type" value="Genomic_DNA"/>
</dbReference>
<keyword evidence="3 6" id="KW-1133">Transmembrane helix</keyword>
<evidence type="ECO:0000256" key="2">
    <source>
        <dbReference type="ARBA" id="ARBA00022692"/>
    </source>
</evidence>
<comment type="subcellular location">
    <subcellularLocation>
        <location evidence="1">Membrane</location>
        <topology evidence="1">Multi-pass membrane protein</topology>
    </subcellularLocation>
</comment>
<feature type="transmembrane region" description="Helical" evidence="6">
    <location>
        <begin position="225"/>
        <end position="246"/>
    </location>
</feature>
<organism evidence="8 9">
    <name type="scientific">Aspergillus lentulus</name>
    <dbReference type="NCBI Taxonomy" id="293939"/>
    <lineage>
        <taxon>Eukaryota</taxon>
        <taxon>Fungi</taxon>
        <taxon>Dikarya</taxon>
        <taxon>Ascomycota</taxon>
        <taxon>Pezizomycotina</taxon>
        <taxon>Eurotiomycetes</taxon>
        <taxon>Eurotiomycetidae</taxon>
        <taxon>Eurotiales</taxon>
        <taxon>Aspergillaceae</taxon>
        <taxon>Aspergillus</taxon>
        <taxon>Aspergillus subgen. Fumigati</taxon>
    </lineage>
</organism>
<dbReference type="SUPFAM" id="SSF53955">
    <property type="entry name" value="Lysozyme-like"/>
    <property type="match status" value="1"/>
</dbReference>
<dbReference type="AlphaFoldDB" id="A0AAN4T940"/>
<evidence type="ECO:0000256" key="6">
    <source>
        <dbReference type="SAM" id="Phobius"/>
    </source>
</evidence>
<keyword evidence="4 6" id="KW-0472">Membrane</keyword>
<evidence type="ECO:0000313" key="9">
    <source>
        <dbReference type="Proteomes" id="UP000051487"/>
    </source>
</evidence>
<dbReference type="Pfam" id="PF20684">
    <property type="entry name" value="Fung_rhodopsin"/>
    <property type="match status" value="1"/>
</dbReference>
<gene>
    <name evidence="8" type="ORF">ALT_2698</name>
</gene>
<feature type="transmembrane region" description="Helical" evidence="6">
    <location>
        <begin position="258"/>
        <end position="280"/>
    </location>
</feature>
<name>A0AAN4T940_ASPLE</name>
<dbReference type="Proteomes" id="UP000051487">
    <property type="component" value="Unassembled WGS sequence"/>
</dbReference>